<sequence length="230" mass="25487">MVPGTAPTSDLLAFPRPSVAVDTAVLTVAPRADPAADQPVLQLQVLLVRRDGADGRATWSLPGTFLHERERLQDAVMRSLATKVGIRQRARTTEIGVFDDPYRDDRGWVLSAAHLAALPLEAVLPAVEASDGGLRLVPASRPPSLLWDHGAIVRRAREELQRHYTRHPDPFTLLGPAFTMTELRQVHEAVLSRVQQKDTFRRLMEPQLRATSRMSSGTVGRPSQVYGRKR</sequence>
<reference evidence="5" key="1">
    <citation type="journal article" date="2019" name="Int. J. Syst. Evol. Microbiol.">
        <title>The Global Catalogue of Microorganisms (GCM) 10K type strain sequencing project: providing services to taxonomists for standard genome sequencing and annotation.</title>
        <authorList>
            <consortium name="The Broad Institute Genomics Platform"/>
            <consortium name="The Broad Institute Genome Sequencing Center for Infectious Disease"/>
            <person name="Wu L."/>
            <person name="Ma J."/>
        </authorList>
    </citation>
    <scope>NUCLEOTIDE SEQUENCE [LARGE SCALE GENOMIC DNA]</scope>
    <source>
        <strain evidence="5">NCAIM B.02333</strain>
    </source>
</reference>
<keyword evidence="5" id="KW-1185">Reference proteome</keyword>
<comment type="caution">
    <text evidence="4">The sequence shown here is derived from an EMBL/GenBank/DDBJ whole genome shotgun (WGS) entry which is preliminary data.</text>
</comment>
<feature type="compositionally biased region" description="Polar residues" evidence="1">
    <location>
        <begin position="209"/>
        <end position="218"/>
    </location>
</feature>
<dbReference type="EMBL" id="JBHRWW010000005">
    <property type="protein sequence ID" value="MFC3688578.1"/>
    <property type="molecule type" value="Genomic_DNA"/>
</dbReference>
<dbReference type="Proteomes" id="UP001595685">
    <property type="component" value="Unassembled WGS sequence"/>
</dbReference>
<dbReference type="PANTHER" id="PTHR43736">
    <property type="entry name" value="ADP-RIBOSE PYROPHOSPHATASE"/>
    <property type="match status" value="1"/>
</dbReference>
<evidence type="ECO:0000256" key="1">
    <source>
        <dbReference type="SAM" id="MobiDB-lite"/>
    </source>
</evidence>
<feature type="region of interest" description="Disordered" evidence="1">
    <location>
        <begin position="206"/>
        <end position="230"/>
    </location>
</feature>
<gene>
    <name evidence="4" type="ORF">ACFOLH_09525</name>
</gene>
<proteinExistence type="predicted"/>
<evidence type="ECO:0000259" key="3">
    <source>
        <dbReference type="Pfam" id="PF21906"/>
    </source>
</evidence>
<dbReference type="InterPro" id="IPR036388">
    <property type="entry name" value="WH-like_DNA-bd_sf"/>
</dbReference>
<evidence type="ECO:0000313" key="4">
    <source>
        <dbReference type="EMBL" id="MFC3688578.1"/>
    </source>
</evidence>
<organism evidence="4 5">
    <name type="scientific">Aquipuribacter hungaricus</name>
    <dbReference type="NCBI Taxonomy" id="545624"/>
    <lineage>
        <taxon>Bacteria</taxon>
        <taxon>Bacillati</taxon>
        <taxon>Actinomycetota</taxon>
        <taxon>Actinomycetes</taxon>
        <taxon>Micrococcales</taxon>
        <taxon>Intrasporangiaceae</taxon>
        <taxon>Aquipuribacter</taxon>
    </lineage>
</organism>
<protein>
    <submittedName>
        <fullName evidence="4">NUDIX domain-containing protein</fullName>
    </submittedName>
</protein>
<dbReference type="InterPro" id="IPR054105">
    <property type="entry name" value="WHD_NrtR"/>
</dbReference>
<dbReference type="Pfam" id="PF00293">
    <property type="entry name" value="NUDIX"/>
    <property type="match status" value="1"/>
</dbReference>
<dbReference type="SUPFAM" id="SSF46785">
    <property type="entry name" value="Winged helix' DNA-binding domain"/>
    <property type="match status" value="1"/>
</dbReference>
<evidence type="ECO:0000259" key="2">
    <source>
        <dbReference type="Pfam" id="PF00293"/>
    </source>
</evidence>
<evidence type="ECO:0000313" key="5">
    <source>
        <dbReference type="Proteomes" id="UP001595685"/>
    </source>
</evidence>
<dbReference type="SUPFAM" id="SSF55811">
    <property type="entry name" value="Nudix"/>
    <property type="match status" value="1"/>
</dbReference>
<dbReference type="InterPro" id="IPR000086">
    <property type="entry name" value="NUDIX_hydrolase_dom"/>
</dbReference>
<dbReference type="InterPro" id="IPR015797">
    <property type="entry name" value="NUDIX_hydrolase-like_dom_sf"/>
</dbReference>
<dbReference type="Pfam" id="PF21906">
    <property type="entry name" value="WHD_NrtR"/>
    <property type="match status" value="1"/>
</dbReference>
<accession>A0ABV7WFG1</accession>
<dbReference type="Gene3D" id="1.10.10.10">
    <property type="entry name" value="Winged helix-like DNA-binding domain superfamily/Winged helix DNA-binding domain"/>
    <property type="match status" value="1"/>
</dbReference>
<dbReference type="RefSeq" id="WP_340288910.1">
    <property type="nucleotide sequence ID" value="NZ_JBBEOI010000004.1"/>
</dbReference>
<feature type="domain" description="Nudix hydrolase" evidence="2">
    <location>
        <begin position="44"/>
        <end position="109"/>
    </location>
</feature>
<name>A0ABV7WFG1_9MICO</name>
<dbReference type="PANTHER" id="PTHR43736:SF4">
    <property type="entry name" value="SLR1690 PROTEIN"/>
    <property type="match status" value="1"/>
</dbReference>
<dbReference type="InterPro" id="IPR036390">
    <property type="entry name" value="WH_DNA-bd_sf"/>
</dbReference>
<feature type="domain" description="NrtR DNA-binding winged helix" evidence="3">
    <location>
        <begin position="170"/>
        <end position="226"/>
    </location>
</feature>
<dbReference type="CDD" id="cd18873">
    <property type="entry name" value="NUDIX_NadM_like"/>
    <property type="match status" value="1"/>
</dbReference>
<dbReference type="Gene3D" id="3.90.79.10">
    <property type="entry name" value="Nucleoside Triphosphate Pyrophosphohydrolase"/>
    <property type="match status" value="1"/>
</dbReference>